<evidence type="ECO:0000313" key="2">
    <source>
        <dbReference type="EMBL" id="GIQ90416.1"/>
    </source>
</evidence>
<name>A0A9K3GQ33_9EUKA</name>
<dbReference type="Proteomes" id="UP000265618">
    <property type="component" value="Unassembled WGS sequence"/>
</dbReference>
<protein>
    <submittedName>
        <fullName evidence="2">Uncharacterized protein</fullName>
    </submittedName>
</protein>
<dbReference type="AlphaFoldDB" id="A0A9K3GQ33"/>
<dbReference type="EMBL" id="BDIP01006154">
    <property type="protein sequence ID" value="GIQ90416.1"/>
    <property type="molecule type" value="Genomic_DNA"/>
</dbReference>
<reference evidence="2 3" key="1">
    <citation type="journal article" date="2018" name="PLoS ONE">
        <title>The draft genome of Kipferlia bialata reveals reductive genome evolution in fornicate parasites.</title>
        <authorList>
            <person name="Tanifuji G."/>
            <person name="Takabayashi S."/>
            <person name="Kume K."/>
            <person name="Takagi M."/>
            <person name="Nakayama T."/>
            <person name="Kamikawa R."/>
            <person name="Inagaki Y."/>
            <person name="Hashimoto T."/>
        </authorList>
    </citation>
    <scope>NUCLEOTIDE SEQUENCE [LARGE SCALE GENOMIC DNA]</scope>
    <source>
        <strain evidence="2">NY0173</strain>
    </source>
</reference>
<sequence>TTYQPTSTAATWDVADEDTWISDQST</sequence>
<keyword evidence="3" id="KW-1185">Reference proteome</keyword>
<organism evidence="2 3">
    <name type="scientific">Kipferlia bialata</name>
    <dbReference type="NCBI Taxonomy" id="797122"/>
    <lineage>
        <taxon>Eukaryota</taxon>
        <taxon>Metamonada</taxon>
        <taxon>Carpediemonas-like organisms</taxon>
        <taxon>Kipferlia</taxon>
    </lineage>
</organism>
<evidence type="ECO:0000313" key="3">
    <source>
        <dbReference type="Proteomes" id="UP000265618"/>
    </source>
</evidence>
<gene>
    <name evidence="2" type="ORF">KIPB_013205</name>
</gene>
<evidence type="ECO:0000256" key="1">
    <source>
        <dbReference type="SAM" id="MobiDB-lite"/>
    </source>
</evidence>
<feature type="non-terminal residue" evidence="2">
    <location>
        <position position="1"/>
    </location>
</feature>
<feature type="region of interest" description="Disordered" evidence="1">
    <location>
        <begin position="1"/>
        <end position="26"/>
    </location>
</feature>
<accession>A0A9K3GQ33</accession>
<comment type="caution">
    <text evidence="2">The sequence shown here is derived from an EMBL/GenBank/DDBJ whole genome shotgun (WGS) entry which is preliminary data.</text>
</comment>
<proteinExistence type="predicted"/>
<feature type="compositionally biased region" description="Polar residues" evidence="1">
    <location>
        <begin position="1"/>
        <end position="10"/>
    </location>
</feature>